<dbReference type="EMBL" id="DS027054">
    <property type="protein sequence ID" value="EAW10229.1"/>
    <property type="molecule type" value="Genomic_DNA"/>
</dbReference>
<protein>
    <recommendedName>
        <fullName evidence="6">Centromere/kinetochore protein zw10</fullName>
    </recommendedName>
</protein>
<dbReference type="InterPro" id="IPR055148">
    <property type="entry name" value="ZW10_C_2"/>
</dbReference>
<feature type="compositionally biased region" description="Acidic residues" evidence="1">
    <location>
        <begin position="447"/>
        <end position="464"/>
    </location>
</feature>
<organism evidence="4 5">
    <name type="scientific">Aspergillus clavatus (strain ATCC 1007 / CBS 513.65 / DSM 816 / NCTC 3887 / NRRL 1 / QM 1276 / 107)</name>
    <dbReference type="NCBI Taxonomy" id="344612"/>
    <lineage>
        <taxon>Eukaryota</taxon>
        <taxon>Fungi</taxon>
        <taxon>Dikarya</taxon>
        <taxon>Ascomycota</taxon>
        <taxon>Pezizomycotina</taxon>
        <taxon>Eurotiomycetes</taxon>
        <taxon>Eurotiomycetidae</taxon>
        <taxon>Eurotiales</taxon>
        <taxon>Aspergillaceae</taxon>
        <taxon>Aspergillus</taxon>
        <taxon>Aspergillus subgen. Fumigati</taxon>
    </lineage>
</organism>
<evidence type="ECO:0000313" key="4">
    <source>
        <dbReference type="EMBL" id="EAW10229.1"/>
    </source>
</evidence>
<feature type="compositionally biased region" description="Acidic residues" evidence="1">
    <location>
        <begin position="479"/>
        <end position="498"/>
    </location>
</feature>
<evidence type="ECO:0000259" key="3">
    <source>
        <dbReference type="Pfam" id="PF22766"/>
    </source>
</evidence>
<dbReference type="OMA" id="REVQYSQ"/>
<dbReference type="eggNOG" id="KOG2163">
    <property type="taxonomic scope" value="Eukaryota"/>
</dbReference>
<dbReference type="FunFam" id="1.10.357.150:FF:000004">
    <property type="entry name" value="Centromere/kinetochore protein zw10 homolog"/>
    <property type="match status" value="1"/>
</dbReference>
<dbReference type="Proteomes" id="UP000006701">
    <property type="component" value="Unassembled WGS sequence"/>
</dbReference>
<dbReference type="Pfam" id="PF20665">
    <property type="entry name" value="Zw10_middle"/>
    <property type="match status" value="1"/>
</dbReference>
<dbReference type="GO" id="GO:0007094">
    <property type="term" value="P:mitotic spindle assembly checkpoint signaling"/>
    <property type="evidence" value="ECO:0007669"/>
    <property type="project" value="TreeGrafter"/>
</dbReference>
<feature type="domain" description="Centromere/kinetochore protein zw10 middle" evidence="2">
    <location>
        <begin position="213"/>
        <end position="393"/>
    </location>
</feature>
<dbReference type="InterPro" id="IPR046362">
    <property type="entry name" value="Zw10/DSL1_C_sf"/>
</dbReference>
<proteinExistence type="predicted"/>
<reference evidence="4 5" key="1">
    <citation type="journal article" date="2008" name="PLoS Genet.">
        <title>Genomic islands in the pathogenic filamentous fungus Aspergillus fumigatus.</title>
        <authorList>
            <person name="Fedorova N.D."/>
            <person name="Khaldi N."/>
            <person name="Joardar V.S."/>
            <person name="Maiti R."/>
            <person name="Amedeo P."/>
            <person name="Anderson M.J."/>
            <person name="Crabtree J."/>
            <person name="Silva J.C."/>
            <person name="Badger J.H."/>
            <person name="Albarraq A."/>
            <person name="Angiuoli S."/>
            <person name="Bussey H."/>
            <person name="Bowyer P."/>
            <person name="Cotty P.J."/>
            <person name="Dyer P.S."/>
            <person name="Egan A."/>
            <person name="Galens K."/>
            <person name="Fraser-Liggett C.M."/>
            <person name="Haas B.J."/>
            <person name="Inman J.M."/>
            <person name="Kent R."/>
            <person name="Lemieux S."/>
            <person name="Malavazi I."/>
            <person name="Orvis J."/>
            <person name="Roemer T."/>
            <person name="Ronning C.M."/>
            <person name="Sundaram J.P."/>
            <person name="Sutton G."/>
            <person name="Turner G."/>
            <person name="Venter J.C."/>
            <person name="White O.R."/>
            <person name="Whitty B.R."/>
            <person name="Youngman P."/>
            <person name="Wolfe K.H."/>
            <person name="Goldman G.H."/>
            <person name="Wortman J.R."/>
            <person name="Jiang B."/>
            <person name="Denning D.W."/>
            <person name="Nierman W.C."/>
        </authorList>
    </citation>
    <scope>NUCLEOTIDE SEQUENCE [LARGE SCALE GENOMIC DNA]</scope>
    <source>
        <strain evidence="5">ATCC 1007 / CBS 513.65 / DSM 816 / NCTC 3887 / NRRL 1</strain>
    </source>
</reference>
<dbReference type="PANTHER" id="PTHR12205:SF0">
    <property type="entry name" value="CENTROMERE_KINETOCHORE PROTEIN ZW10 HOMOLOG"/>
    <property type="match status" value="1"/>
</dbReference>
<dbReference type="GO" id="GO:0006888">
    <property type="term" value="P:endoplasmic reticulum to Golgi vesicle-mediated transport"/>
    <property type="evidence" value="ECO:0007669"/>
    <property type="project" value="TreeGrafter"/>
</dbReference>
<feature type="compositionally biased region" description="Acidic residues" evidence="1">
    <location>
        <begin position="424"/>
        <end position="436"/>
    </location>
</feature>
<feature type="domain" description="ZW10 C-terminal helical" evidence="3">
    <location>
        <begin position="675"/>
        <end position="823"/>
    </location>
</feature>
<dbReference type="GO" id="GO:0005737">
    <property type="term" value="C:cytoplasm"/>
    <property type="evidence" value="ECO:0007669"/>
    <property type="project" value="GOC"/>
</dbReference>
<dbReference type="OrthoDB" id="534815at2759"/>
<evidence type="ECO:0000259" key="2">
    <source>
        <dbReference type="Pfam" id="PF20665"/>
    </source>
</evidence>
<keyword evidence="5" id="KW-1185">Reference proteome</keyword>
<dbReference type="GeneID" id="4704388"/>
<name>A1CH74_ASPCL</name>
<dbReference type="PANTHER" id="PTHR12205">
    <property type="entry name" value="CENTROMERE/KINETOCHORE PROTEIN ZW10"/>
    <property type="match status" value="1"/>
</dbReference>
<dbReference type="KEGG" id="act:ACLA_046940"/>
<dbReference type="AlphaFoldDB" id="A1CH74"/>
<dbReference type="HOGENOM" id="CLU_006571_0_0_1"/>
<evidence type="ECO:0008006" key="6">
    <source>
        <dbReference type="Google" id="ProtNLM"/>
    </source>
</evidence>
<sequence length="829" mass="92736">MPPQASEQEICQSVLHFVTEGIYPGSEEVIASAFPTSALATELELLTKAREQVEAEVSSLSRENDFDADGWISQAKQLHADIERSRLTAREIVAQHENTKPLQAKVEDAAAKVRLIQTEIAFNQAVTSSLEELQCLCQQLDAGRVDLREGRIMVAIDTLETLETAMNKDKLFINTNVKQILIENVSGLRKEIAEALRMLWNEQLKIDRGSKSFQVSKDEKAPLDDTIAAMARMDMLNPAIEKLQKDLLLALVEPILLPNVENHSCQIQVSEGSIRVEPDPSAATVPQLLDRLSGFLGFLRQRLPHSVLDPFSDLLIPSLSTKFISSWLSFAIPTELTRLAEFESILDCVLKFAQTIESLGWRGQEELVSWVNQAPRLWLARRRADSLDQVRKVLAASQGSTKQVERIEKEQVSQADEALLENATNDDWDASWDDENGNVPEETPLSNEEEDEDVSAWGLDDDTKEDTSNTEAQTLASAIEDDAEAWGWGDDEDGDESIENPQNQSMDKSKPARSEGVTSHAPREVTLTERYTITDIPESILAIVRQQVTDSTAISQPGHTHSRIISSGAGLLALPTLVLAMFKAIAPSFYSLKLNAGQMYLYNDSLYLAEQLRGMVEEHELSRLAPDLDTLERFGKLAYSREMQTQRTIVTDLLDGAQGFSQCSEQPFLGECENAVSATVDRIHDIYKEWQPILSHSALLQSIGSLVSTVINKFIVDIEDLGDISEAQSQRLVSFCNQVSRLEDLFMPETPEGPERVPMTAVYVRSWLKFQYLINILESSLADIKFLWLEGELRLEFSAEEVVDLIEALFAESDYRRKAIAEIRRLSRG</sequence>
<dbReference type="Pfam" id="PF22766">
    <property type="entry name" value="ZW10_C2"/>
    <property type="match status" value="1"/>
</dbReference>
<evidence type="ECO:0000256" key="1">
    <source>
        <dbReference type="SAM" id="MobiDB-lite"/>
    </source>
</evidence>
<feature type="region of interest" description="Disordered" evidence="1">
    <location>
        <begin position="423"/>
        <end position="524"/>
    </location>
</feature>
<dbReference type="STRING" id="344612.A1CH74"/>
<dbReference type="GO" id="GO:1990423">
    <property type="term" value="C:RZZ complex"/>
    <property type="evidence" value="ECO:0007669"/>
    <property type="project" value="TreeGrafter"/>
</dbReference>
<dbReference type="VEuPathDB" id="FungiDB:ACLA_046940"/>
<accession>A1CH74</accession>
<dbReference type="Gene3D" id="1.10.357.150">
    <property type="match status" value="1"/>
</dbReference>
<gene>
    <name evidence="4" type="ORF">ACLA_046940</name>
</gene>
<evidence type="ECO:0000313" key="5">
    <source>
        <dbReference type="Proteomes" id="UP000006701"/>
    </source>
</evidence>
<dbReference type="RefSeq" id="XP_001271655.1">
    <property type="nucleotide sequence ID" value="XM_001271654.1"/>
</dbReference>
<dbReference type="InterPro" id="IPR048344">
    <property type="entry name" value="Zw10_middle"/>
</dbReference>